<accession>A0AAV3UDN4</accession>
<dbReference type="Pfam" id="PF24433">
    <property type="entry name" value="DUF7556"/>
    <property type="match status" value="1"/>
</dbReference>
<comment type="caution">
    <text evidence="1">The sequence shown here is derived from an EMBL/GenBank/DDBJ whole genome shotgun (WGS) entry which is preliminary data.</text>
</comment>
<dbReference type="AlphaFoldDB" id="A0AAV3UDN4"/>
<reference evidence="1 2" key="1">
    <citation type="journal article" date="2019" name="Int. J. Syst. Evol. Microbiol.">
        <title>The Global Catalogue of Microorganisms (GCM) 10K type strain sequencing project: providing services to taxonomists for standard genome sequencing and annotation.</title>
        <authorList>
            <consortium name="The Broad Institute Genomics Platform"/>
            <consortium name="The Broad Institute Genome Sequencing Center for Infectious Disease"/>
            <person name="Wu L."/>
            <person name="Ma J."/>
        </authorList>
    </citation>
    <scope>NUCLEOTIDE SEQUENCE [LARGE SCALE GENOMIC DNA]</scope>
    <source>
        <strain evidence="1 2">JCM 17504</strain>
    </source>
</reference>
<dbReference type="Proteomes" id="UP001501729">
    <property type="component" value="Unassembled WGS sequence"/>
</dbReference>
<protein>
    <submittedName>
        <fullName evidence="1">Uncharacterized protein</fullName>
    </submittedName>
</protein>
<dbReference type="RefSeq" id="WP_265338399.1">
    <property type="nucleotide sequence ID" value="NZ_JBHMAI010000001.1"/>
</dbReference>
<evidence type="ECO:0000313" key="2">
    <source>
        <dbReference type="Proteomes" id="UP001501729"/>
    </source>
</evidence>
<sequence>MFAVDEDEKGDELAVIADVTRDEAWISIPLSESQTISQWR</sequence>
<evidence type="ECO:0000313" key="1">
    <source>
        <dbReference type="EMBL" id="GAA5044020.1"/>
    </source>
</evidence>
<name>A0AAV3UDN4_9EURY</name>
<proteinExistence type="predicted"/>
<gene>
    <name evidence="1" type="ORF">GCM10025751_09660</name>
</gene>
<dbReference type="EMBL" id="BAABKX010000001">
    <property type="protein sequence ID" value="GAA5044020.1"/>
    <property type="molecule type" value="Genomic_DNA"/>
</dbReference>
<dbReference type="InterPro" id="IPR055978">
    <property type="entry name" value="DUF7556"/>
</dbReference>
<keyword evidence="2" id="KW-1185">Reference proteome</keyword>
<organism evidence="1 2">
    <name type="scientific">Haladaptatus pallidirubidus</name>
    <dbReference type="NCBI Taxonomy" id="1008152"/>
    <lineage>
        <taxon>Archaea</taxon>
        <taxon>Methanobacteriati</taxon>
        <taxon>Methanobacteriota</taxon>
        <taxon>Stenosarchaea group</taxon>
        <taxon>Halobacteria</taxon>
        <taxon>Halobacteriales</taxon>
        <taxon>Haladaptataceae</taxon>
        <taxon>Haladaptatus</taxon>
    </lineage>
</organism>